<evidence type="ECO:0000256" key="1">
    <source>
        <dbReference type="ARBA" id="ARBA00004141"/>
    </source>
</evidence>
<feature type="transmembrane region" description="Helical" evidence="6">
    <location>
        <begin position="333"/>
        <end position="359"/>
    </location>
</feature>
<evidence type="ECO:0000256" key="5">
    <source>
        <dbReference type="ARBA" id="ARBA00023136"/>
    </source>
</evidence>
<dbReference type="EMBL" id="JAPRBD010000019">
    <property type="protein sequence ID" value="MCZ0690724.1"/>
    <property type="molecule type" value="Genomic_DNA"/>
</dbReference>
<name>A0A2N5NVN3_MEDGN</name>
<dbReference type="STRING" id="33038.GCA_900067245_00893"/>
<dbReference type="AlphaFoldDB" id="A0A2N5NVN3"/>
<proteinExistence type="predicted"/>
<gene>
    <name evidence="9" type="ORF">CDL23_09680</name>
    <name evidence="8" type="ORF">OZZ16_12540</name>
    <name evidence="7" type="ORF">OZZ17_15190</name>
</gene>
<organism evidence="7 11">
    <name type="scientific">Mediterraneibacter gnavus</name>
    <name type="common">Ruminococcus gnavus</name>
    <dbReference type="NCBI Taxonomy" id="33038"/>
    <lineage>
        <taxon>Bacteria</taxon>
        <taxon>Bacillati</taxon>
        <taxon>Bacillota</taxon>
        <taxon>Clostridia</taxon>
        <taxon>Lachnospirales</taxon>
        <taxon>Lachnospiraceae</taxon>
        <taxon>Mediterraneibacter</taxon>
    </lineage>
</organism>
<dbReference type="InterPro" id="IPR036458">
    <property type="entry name" value="Na:dicarbo_symporter_sf"/>
</dbReference>
<keyword evidence="5 6" id="KW-0472">Membrane</keyword>
<dbReference type="InterPro" id="IPR001991">
    <property type="entry name" value="Na-dicarboxylate_symporter"/>
</dbReference>
<feature type="transmembrane region" description="Helical" evidence="6">
    <location>
        <begin position="118"/>
        <end position="140"/>
    </location>
</feature>
<keyword evidence="2" id="KW-0813">Transport</keyword>
<evidence type="ECO:0000256" key="6">
    <source>
        <dbReference type="SAM" id="Phobius"/>
    </source>
</evidence>
<reference evidence="9 10" key="1">
    <citation type="journal article" date="2017" name="Genome Med.">
        <title>A novel Ruminococcus gnavus clade enriched in inflammatory bowel disease patients.</title>
        <authorList>
            <person name="Hall A.B."/>
            <person name="Yassour M."/>
            <person name="Sauk J."/>
            <person name="Garner A."/>
            <person name="Jiang X."/>
            <person name="Arthur T."/>
            <person name="Lagoudas G.K."/>
            <person name="Vatanen T."/>
            <person name="Fornelos N."/>
            <person name="Wilson R."/>
            <person name="Bertha M."/>
            <person name="Cohen M."/>
            <person name="Garber J."/>
            <person name="Khalili H."/>
            <person name="Gevers D."/>
            <person name="Ananthakrishnan A.N."/>
            <person name="Kugathasan S."/>
            <person name="Lander E.S."/>
            <person name="Blainey P."/>
            <person name="Vlamakis H."/>
            <person name="Xavier R.J."/>
            <person name="Huttenhower C."/>
        </authorList>
    </citation>
    <scope>NUCLEOTIDE SEQUENCE [LARGE SCALE GENOMIC DNA]</scope>
    <source>
        <strain evidence="9 10">RJX1125</strain>
    </source>
</reference>
<dbReference type="GO" id="GO:0005886">
    <property type="term" value="C:plasma membrane"/>
    <property type="evidence" value="ECO:0007669"/>
    <property type="project" value="TreeGrafter"/>
</dbReference>
<dbReference type="PRINTS" id="PR00173">
    <property type="entry name" value="EDTRNSPORT"/>
</dbReference>
<evidence type="ECO:0000313" key="9">
    <source>
        <dbReference type="EMBL" id="PLT74685.1"/>
    </source>
</evidence>
<protein>
    <submittedName>
        <fullName evidence="7">Dicarboxylate/amino acid:cation symporter</fullName>
    </submittedName>
</protein>
<comment type="subcellular location">
    <subcellularLocation>
        <location evidence="1">Membrane</location>
        <topology evidence="1">Multi-pass membrane protein</topology>
    </subcellularLocation>
</comment>
<dbReference type="Proteomes" id="UP001079535">
    <property type="component" value="Unassembled WGS sequence"/>
</dbReference>
<dbReference type="Pfam" id="PF00375">
    <property type="entry name" value="SDF"/>
    <property type="match status" value="1"/>
</dbReference>
<comment type="caution">
    <text evidence="7">The sequence shown here is derived from an EMBL/GenBank/DDBJ whole genome shotgun (WGS) entry which is preliminary data.</text>
</comment>
<evidence type="ECO:0000313" key="8">
    <source>
        <dbReference type="EMBL" id="MCZ0690724.1"/>
    </source>
</evidence>
<dbReference type="RefSeq" id="WP_101874918.1">
    <property type="nucleotide sequence ID" value="NZ_BAABXV010000001.1"/>
</dbReference>
<dbReference type="PANTHER" id="PTHR42865:SF10">
    <property type="entry name" value="SODIUM:DICARBOXYLATE SYMPORTER FAMILY PROTEIN"/>
    <property type="match status" value="1"/>
</dbReference>
<sequence length="397" mass="42399">MKKILKSLPFQLLLGVIIGIVLGLISNEAVMNVIVTIKFVLGELINFCVPLIVIGFIAPSITKLGKNASRILGVAVLLAYVSSVLAALGSMAAGYGLIPHLSIVSEVDGLKELPEIVFQLEIPQIMSVMSALAFSILIGLAATWTRAETVIRLLDEFQQIVLMIVSKIVIPILPVFIALTFWSLAYEGTITKQLPVFLKVVLIVMIGHFIWMTVLYTVGGIYSGNNPWKVVKHYGPAYITAVGTMSSAATLAVALKCARKSEPVLRDDMVSFGIPLFANIHLCGSVLTEVFFVMTVSQILYGKLPSVGTMILFCALLGVFAIGAPGVPGGTVMASLGLITGVLGFDATGTALMLTIFALQDSFGTACNVTGDGALTMILTGYARRHNIEQQTETIEF</sequence>
<dbReference type="Proteomes" id="UP000235093">
    <property type="component" value="Unassembled WGS sequence"/>
</dbReference>
<evidence type="ECO:0000313" key="7">
    <source>
        <dbReference type="EMBL" id="MCZ0668861.1"/>
    </source>
</evidence>
<keyword evidence="3 6" id="KW-0812">Transmembrane</keyword>
<dbReference type="EMBL" id="NIHT01000013">
    <property type="protein sequence ID" value="PLT74685.1"/>
    <property type="molecule type" value="Genomic_DNA"/>
</dbReference>
<feature type="transmembrane region" description="Helical" evidence="6">
    <location>
        <begin position="12"/>
        <end position="34"/>
    </location>
</feature>
<accession>A0A2N5NVN3</accession>
<evidence type="ECO:0000256" key="3">
    <source>
        <dbReference type="ARBA" id="ARBA00022692"/>
    </source>
</evidence>
<evidence type="ECO:0000313" key="10">
    <source>
        <dbReference type="Proteomes" id="UP000235093"/>
    </source>
</evidence>
<evidence type="ECO:0000256" key="2">
    <source>
        <dbReference type="ARBA" id="ARBA00022448"/>
    </source>
</evidence>
<dbReference type="Gene3D" id="1.10.3860.10">
    <property type="entry name" value="Sodium:dicarboxylate symporter"/>
    <property type="match status" value="1"/>
</dbReference>
<dbReference type="PANTHER" id="PTHR42865">
    <property type="entry name" value="PROTON/GLUTAMATE-ASPARTATE SYMPORTER"/>
    <property type="match status" value="1"/>
</dbReference>
<feature type="transmembrane region" description="Helical" evidence="6">
    <location>
        <begin position="160"/>
        <end position="184"/>
    </location>
</feature>
<feature type="transmembrane region" description="Helical" evidence="6">
    <location>
        <begin position="196"/>
        <end position="222"/>
    </location>
</feature>
<evidence type="ECO:0000313" key="11">
    <source>
        <dbReference type="Proteomes" id="UP001079535"/>
    </source>
</evidence>
<feature type="transmembrane region" description="Helical" evidence="6">
    <location>
        <begin position="274"/>
        <end position="295"/>
    </location>
</feature>
<dbReference type="EMBL" id="JAPRAY010000024">
    <property type="protein sequence ID" value="MCZ0668861.1"/>
    <property type="molecule type" value="Genomic_DNA"/>
</dbReference>
<dbReference type="GO" id="GO:0015293">
    <property type="term" value="F:symporter activity"/>
    <property type="evidence" value="ECO:0007669"/>
    <property type="project" value="InterPro"/>
</dbReference>
<dbReference type="SUPFAM" id="SSF118215">
    <property type="entry name" value="Proton glutamate symport protein"/>
    <property type="match status" value="1"/>
</dbReference>
<feature type="transmembrane region" description="Helical" evidence="6">
    <location>
        <begin position="307"/>
        <end position="327"/>
    </location>
</feature>
<feature type="transmembrane region" description="Helical" evidence="6">
    <location>
        <begin position="234"/>
        <end position="254"/>
    </location>
</feature>
<keyword evidence="4 6" id="KW-1133">Transmembrane helix</keyword>
<dbReference type="Proteomes" id="UP001076974">
    <property type="component" value="Unassembled WGS sequence"/>
</dbReference>
<reference evidence="7" key="2">
    <citation type="submission" date="2022-11" db="EMBL/GenBank/DDBJ databases">
        <title>Temperate bacteriophages infecting mucin-degrading bacterium Ruminococcus gnavus from the human gut.</title>
        <authorList>
            <person name="Buttimer C."/>
        </authorList>
    </citation>
    <scope>NUCLEOTIDE SEQUENCE</scope>
    <source>
        <strain evidence="7">CCUG 49994</strain>
        <strain evidence="8">CCUG 52279</strain>
    </source>
</reference>
<feature type="transmembrane region" description="Helical" evidence="6">
    <location>
        <begin position="40"/>
        <end position="59"/>
    </location>
</feature>
<feature type="transmembrane region" description="Helical" evidence="6">
    <location>
        <begin position="71"/>
        <end position="98"/>
    </location>
</feature>
<evidence type="ECO:0000256" key="4">
    <source>
        <dbReference type="ARBA" id="ARBA00022989"/>
    </source>
</evidence>